<evidence type="ECO:0000313" key="3">
    <source>
        <dbReference type="EMBL" id="MBN7827571.1"/>
    </source>
</evidence>
<dbReference type="RefSeq" id="WP_206575684.1">
    <property type="nucleotide sequence ID" value="NZ_JAFKCV010000020.1"/>
</dbReference>
<dbReference type="PANTHER" id="PTHR44051">
    <property type="entry name" value="GLUTATHIONE S-TRANSFERASE-RELATED"/>
    <property type="match status" value="1"/>
</dbReference>
<organism evidence="3 4">
    <name type="scientific">Bowmanella dokdonensis</name>
    <dbReference type="NCBI Taxonomy" id="751969"/>
    <lineage>
        <taxon>Bacteria</taxon>
        <taxon>Pseudomonadati</taxon>
        <taxon>Pseudomonadota</taxon>
        <taxon>Gammaproteobacteria</taxon>
        <taxon>Alteromonadales</taxon>
        <taxon>Alteromonadaceae</taxon>
        <taxon>Bowmanella</taxon>
    </lineage>
</organism>
<dbReference type="EMBL" id="JAFKCV010000020">
    <property type="protein sequence ID" value="MBN7827571.1"/>
    <property type="molecule type" value="Genomic_DNA"/>
</dbReference>
<proteinExistence type="predicted"/>
<dbReference type="PROSITE" id="PS50405">
    <property type="entry name" value="GST_CTER"/>
    <property type="match status" value="1"/>
</dbReference>
<gene>
    <name evidence="3" type="ORF">J0A66_20240</name>
</gene>
<comment type="caution">
    <text evidence="3">The sequence shown here is derived from an EMBL/GenBank/DDBJ whole genome shotgun (WGS) entry which is preliminary data.</text>
</comment>
<dbReference type="Gene3D" id="3.40.30.10">
    <property type="entry name" value="Glutaredoxin"/>
    <property type="match status" value="1"/>
</dbReference>
<dbReference type="InterPro" id="IPR004045">
    <property type="entry name" value="Glutathione_S-Trfase_N"/>
</dbReference>
<dbReference type="SFLD" id="SFLDG00358">
    <property type="entry name" value="Main_(cytGST)"/>
    <property type="match status" value="1"/>
</dbReference>
<dbReference type="SFLD" id="SFLDS00019">
    <property type="entry name" value="Glutathione_Transferase_(cytos"/>
    <property type="match status" value="1"/>
</dbReference>
<protein>
    <submittedName>
        <fullName evidence="3">Glutathione S-transferase family protein</fullName>
    </submittedName>
</protein>
<evidence type="ECO:0000259" key="2">
    <source>
        <dbReference type="PROSITE" id="PS50405"/>
    </source>
</evidence>
<dbReference type="Proteomes" id="UP000664654">
    <property type="component" value="Unassembled WGS sequence"/>
</dbReference>
<name>A0A939DTC6_9ALTE</name>
<sequence length="200" mass="21640">MYTLYFSKGACSLATQVILRELNQPFELVSKARTPDFNKVNPIGAVPALAVDGEILTEGAAIILYLLQKHPNDLLPGAASARQQGIEDLMFANATVHPAYSKLFFIASVLPDGDVKTQAFSAAAQQLSGLWQRVENKLADQPYLGGLHPSPADVLLAVYESWGQFFPVTIPVGPRSRTMIDSIRNRPSYLAAVAAEQQAA</sequence>
<dbReference type="InterPro" id="IPR040079">
    <property type="entry name" value="Glutathione_S-Trfase"/>
</dbReference>
<dbReference type="CDD" id="cd03057">
    <property type="entry name" value="GST_N_Beta"/>
    <property type="match status" value="1"/>
</dbReference>
<feature type="domain" description="GST N-terminal" evidence="1">
    <location>
        <begin position="1"/>
        <end position="74"/>
    </location>
</feature>
<accession>A0A939DTC6</accession>
<keyword evidence="4" id="KW-1185">Reference proteome</keyword>
<evidence type="ECO:0000259" key="1">
    <source>
        <dbReference type="PROSITE" id="PS50404"/>
    </source>
</evidence>
<dbReference type="Gene3D" id="1.20.1050.10">
    <property type="match status" value="1"/>
</dbReference>
<dbReference type="SUPFAM" id="SSF47616">
    <property type="entry name" value="GST C-terminal domain-like"/>
    <property type="match status" value="1"/>
</dbReference>
<dbReference type="Pfam" id="PF13417">
    <property type="entry name" value="GST_N_3"/>
    <property type="match status" value="1"/>
</dbReference>
<dbReference type="PANTHER" id="PTHR44051:SF8">
    <property type="entry name" value="GLUTATHIONE S-TRANSFERASE GSTA"/>
    <property type="match status" value="1"/>
</dbReference>
<dbReference type="InterPro" id="IPR010987">
    <property type="entry name" value="Glutathione-S-Trfase_C-like"/>
</dbReference>
<dbReference type="PROSITE" id="PS50404">
    <property type="entry name" value="GST_NTER"/>
    <property type="match status" value="1"/>
</dbReference>
<dbReference type="AlphaFoldDB" id="A0A939DTC6"/>
<reference evidence="3" key="1">
    <citation type="submission" date="2021-03" db="EMBL/GenBank/DDBJ databases">
        <title>novel species isolated from a fishpond in China.</title>
        <authorList>
            <person name="Lu H."/>
            <person name="Cai Z."/>
        </authorList>
    </citation>
    <scope>NUCLEOTIDE SEQUENCE</scope>
    <source>
        <strain evidence="3">JCM 30855</strain>
    </source>
</reference>
<feature type="domain" description="GST C-terminal" evidence="2">
    <location>
        <begin position="78"/>
        <end position="200"/>
    </location>
</feature>
<dbReference type="InterPro" id="IPR036249">
    <property type="entry name" value="Thioredoxin-like_sf"/>
</dbReference>
<dbReference type="SUPFAM" id="SSF52833">
    <property type="entry name" value="Thioredoxin-like"/>
    <property type="match status" value="1"/>
</dbReference>
<dbReference type="InterPro" id="IPR036282">
    <property type="entry name" value="Glutathione-S-Trfase_C_sf"/>
</dbReference>
<evidence type="ECO:0000313" key="4">
    <source>
        <dbReference type="Proteomes" id="UP000664654"/>
    </source>
</evidence>